<proteinExistence type="predicted"/>
<dbReference type="EMBL" id="CAJEWN010000581">
    <property type="protein sequence ID" value="CAD2186292.1"/>
    <property type="molecule type" value="Genomic_DNA"/>
</dbReference>
<accession>A0A6V7WH19</accession>
<organism evidence="2 3">
    <name type="scientific">Meloidogyne enterolobii</name>
    <name type="common">Root-knot nematode worm</name>
    <name type="synonym">Meloidogyne mayaguensis</name>
    <dbReference type="NCBI Taxonomy" id="390850"/>
    <lineage>
        <taxon>Eukaryota</taxon>
        <taxon>Metazoa</taxon>
        <taxon>Ecdysozoa</taxon>
        <taxon>Nematoda</taxon>
        <taxon>Chromadorea</taxon>
        <taxon>Rhabditida</taxon>
        <taxon>Tylenchina</taxon>
        <taxon>Tylenchomorpha</taxon>
        <taxon>Tylenchoidea</taxon>
        <taxon>Meloidogynidae</taxon>
        <taxon>Meloidogyninae</taxon>
        <taxon>Meloidogyne</taxon>
    </lineage>
</organism>
<dbReference type="AlphaFoldDB" id="A0A6V7WH19"/>
<reference evidence="2 3" key="1">
    <citation type="submission" date="2020-08" db="EMBL/GenBank/DDBJ databases">
        <authorList>
            <person name="Koutsovoulos G."/>
            <person name="Danchin GJ E."/>
        </authorList>
    </citation>
    <scope>NUCLEOTIDE SEQUENCE [LARGE SCALE GENOMIC DNA]</scope>
</reference>
<sequence length="371" mass="44043">MINREEDDSKNIGENDLFSNLENELKSGSASFRFPLNVIHEDEEGIANEGASSRRSLLDIALGNLEDDLENHENGNGTIQNNDQEKSEVNENIEIEEKNKIKDEHSHSNKNQKNLEKNIKNKEKVDDGLNNDLVEPEFHIPDTEPYIYSHDLKEFNNFVFKSNEELNKLYHKSTNFYQLILITENLFFNKENTKILLNFIEIMKEKQNSKIIKHFTNIASLKRFRMKLFSKLRKMRNSVDNYHDARIKWGKKKEKYQTRFKLVKEAISKGLMHVLYAKEFCARIDELYKKESIKFSLNEYCKNYVEEIANLILEYASIKFSLVEEKLNNEKRFVFTNSLINNKNVLIKWKYARNIRTIRTYLKEKCRKIFL</sequence>
<dbReference type="Proteomes" id="UP000580250">
    <property type="component" value="Unassembled WGS sequence"/>
</dbReference>
<comment type="caution">
    <text evidence="2">The sequence shown here is derived from an EMBL/GenBank/DDBJ whole genome shotgun (WGS) entry which is preliminary data.</text>
</comment>
<evidence type="ECO:0000256" key="1">
    <source>
        <dbReference type="SAM" id="MobiDB-lite"/>
    </source>
</evidence>
<feature type="compositionally biased region" description="Basic and acidic residues" evidence="1">
    <location>
        <begin position="83"/>
        <end position="122"/>
    </location>
</feature>
<name>A0A6V7WH19_MELEN</name>
<evidence type="ECO:0000313" key="3">
    <source>
        <dbReference type="Proteomes" id="UP000580250"/>
    </source>
</evidence>
<evidence type="ECO:0000313" key="2">
    <source>
        <dbReference type="EMBL" id="CAD2186292.1"/>
    </source>
</evidence>
<gene>
    <name evidence="2" type="ORF">MENT_LOCUS38776</name>
</gene>
<protein>
    <submittedName>
        <fullName evidence="2">Uncharacterized protein</fullName>
    </submittedName>
</protein>
<feature type="region of interest" description="Disordered" evidence="1">
    <location>
        <begin position="68"/>
        <end position="122"/>
    </location>
</feature>